<dbReference type="PANTHER" id="PTHR42938">
    <property type="entry name" value="FORMATE DEHYDROGENASE 1"/>
    <property type="match status" value="1"/>
</dbReference>
<evidence type="ECO:0000256" key="1">
    <source>
        <dbReference type="ARBA" id="ARBA00023002"/>
    </source>
</evidence>
<dbReference type="Gene3D" id="3.40.50.720">
    <property type="entry name" value="NAD(P)-binding Rossmann-like Domain"/>
    <property type="match status" value="1"/>
</dbReference>
<evidence type="ECO:0000313" key="4">
    <source>
        <dbReference type="Proteomes" id="UP000001514"/>
    </source>
</evidence>
<keyword evidence="1" id="KW-0560">Oxidoreductase</keyword>
<dbReference type="STRING" id="88036.D8QV79"/>
<dbReference type="Gramene" id="EFJ36005">
    <property type="protein sequence ID" value="EFJ36005"/>
    <property type="gene ID" value="SELMODRAFT_404404"/>
</dbReference>
<dbReference type="eggNOG" id="KOG0069">
    <property type="taxonomic scope" value="Eukaryota"/>
</dbReference>
<dbReference type="Pfam" id="PF02826">
    <property type="entry name" value="2-Hacid_dh_C"/>
    <property type="match status" value="1"/>
</dbReference>
<dbReference type="HOGENOM" id="CLU_1009710_0_0_1"/>
<dbReference type="GO" id="GO:0004617">
    <property type="term" value="F:phosphoglycerate dehydrogenase activity"/>
    <property type="evidence" value="ECO:0000318"/>
    <property type="project" value="GO_Central"/>
</dbReference>
<dbReference type="InterPro" id="IPR006140">
    <property type="entry name" value="D-isomer_DH_NAD-bd"/>
</dbReference>
<protein>
    <recommendedName>
        <fullName evidence="2">D-isomer specific 2-hydroxyacid dehydrogenase NAD-binding domain-containing protein</fullName>
    </recommendedName>
</protein>
<gene>
    <name evidence="3" type="ORF">SELMODRAFT_404404</name>
</gene>
<dbReference type="Proteomes" id="UP000001514">
    <property type="component" value="Unassembled WGS sequence"/>
</dbReference>
<dbReference type="OMA" id="HYEAVAY"/>
<evidence type="ECO:0000259" key="2">
    <source>
        <dbReference type="Pfam" id="PF02826"/>
    </source>
</evidence>
<proteinExistence type="predicted"/>
<dbReference type="KEGG" id="smo:SELMODRAFT_404404"/>
<dbReference type="InParanoid" id="D8QV79"/>
<keyword evidence="4" id="KW-1185">Reference proteome</keyword>
<evidence type="ECO:0000313" key="3">
    <source>
        <dbReference type="EMBL" id="EFJ36005.1"/>
    </source>
</evidence>
<dbReference type="InterPro" id="IPR029753">
    <property type="entry name" value="D-isomer_DH_CS"/>
</dbReference>
<organism evidence="4">
    <name type="scientific">Selaginella moellendorffii</name>
    <name type="common">Spikemoss</name>
    <dbReference type="NCBI Taxonomy" id="88036"/>
    <lineage>
        <taxon>Eukaryota</taxon>
        <taxon>Viridiplantae</taxon>
        <taxon>Streptophyta</taxon>
        <taxon>Embryophyta</taxon>
        <taxon>Tracheophyta</taxon>
        <taxon>Lycopodiopsida</taxon>
        <taxon>Selaginellales</taxon>
        <taxon>Selaginellaceae</taxon>
        <taxon>Selaginella</taxon>
    </lineage>
</organism>
<dbReference type="PANTHER" id="PTHR42938:SF25">
    <property type="entry name" value="D-ISOMER SPECIFIC 2-HYDROXYACID DEHYDROGENASE FAMILY PROTEIN"/>
    <property type="match status" value="1"/>
</dbReference>
<feature type="domain" description="D-isomer specific 2-hydroxyacid dehydrogenase NAD-binding" evidence="2">
    <location>
        <begin position="2"/>
        <end position="163"/>
    </location>
</feature>
<reference evidence="3 4" key="1">
    <citation type="journal article" date="2011" name="Science">
        <title>The Selaginella genome identifies genetic changes associated with the evolution of vascular plants.</title>
        <authorList>
            <person name="Banks J.A."/>
            <person name="Nishiyama T."/>
            <person name="Hasebe M."/>
            <person name="Bowman J.L."/>
            <person name="Gribskov M."/>
            <person name="dePamphilis C."/>
            <person name="Albert V.A."/>
            <person name="Aono N."/>
            <person name="Aoyama T."/>
            <person name="Ambrose B.A."/>
            <person name="Ashton N.W."/>
            <person name="Axtell M.J."/>
            <person name="Barker E."/>
            <person name="Barker M.S."/>
            <person name="Bennetzen J.L."/>
            <person name="Bonawitz N.D."/>
            <person name="Chapple C."/>
            <person name="Cheng C."/>
            <person name="Correa L.G."/>
            <person name="Dacre M."/>
            <person name="DeBarry J."/>
            <person name="Dreyer I."/>
            <person name="Elias M."/>
            <person name="Engstrom E.M."/>
            <person name="Estelle M."/>
            <person name="Feng L."/>
            <person name="Finet C."/>
            <person name="Floyd S.K."/>
            <person name="Frommer W.B."/>
            <person name="Fujita T."/>
            <person name="Gramzow L."/>
            <person name="Gutensohn M."/>
            <person name="Harholt J."/>
            <person name="Hattori M."/>
            <person name="Heyl A."/>
            <person name="Hirai T."/>
            <person name="Hiwatashi Y."/>
            <person name="Ishikawa M."/>
            <person name="Iwata M."/>
            <person name="Karol K.G."/>
            <person name="Koehler B."/>
            <person name="Kolukisaoglu U."/>
            <person name="Kubo M."/>
            <person name="Kurata T."/>
            <person name="Lalonde S."/>
            <person name="Li K."/>
            <person name="Li Y."/>
            <person name="Litt A."/>
            <person name="Lyons E."/>
            <person name="Manning G."/>
            <person name="Maruyama T."/>
            <person name="Michael T.P."/>
            <person name="Mikami K."/>
            <person name="Miyazaki S."/>
            <person name="Morinaga S."/>
            <person name="Murata T."/>
            <person name="Mueller-Roeber B."/>
            <person name="Nelson D.R."/>
            <person name="Obara M."/>
            <person name="Oguri Y."/>
            <person name="Olmstead R.G."/>
            <person name="Onodera N."/>
            <person name="Petersen B.L."/>
            <person name="Pils B."/>
            <person name="Prigge M."/>
            <person name="Rensing S.A."/>
            <person name="Riano-Pachon D.M."/>
            <person name="Roberts A.W."/>
            <person name="Sato Y."/>
            <person name="Scheller H.V."/>
            <person name="Schulz B."/>
            <person name="Schulz C."/>
            <person name="Shakirov E.V."/>
            <person name="Shibagaki N."/>
            <person name="Shinohara N."/>
            <person name="Shippen D.E."/>
            <person name="Soerensen I."/>
            <person name="Sotooka R."/>
            <person name="Sugimoto N."/>
            <person name="Sugita M."/>
            <person name="Sumikawa N."/>
            <person name="Tanurdzic M."/>
            <person name="Theissen G."/>
            <person name="Ulvskov P."/>
            <person name="Wakazuki S."/>
            <person name="Weng J.K."/>
            <person name="Willats W.W."/>
            <person name="Wipf D."/>
            <person name="Wolf P.G."/>
            <person name="Yang L."/>
            <person name="Zimmer A.D."/>
            <person name="Zhu Q."/>
            <person name="Mitros T."/>
            <person name="Hellsten U."/>
            <person name="Loque D."/>
            <person name="Otillar R."/>
            <person name="Salamov A."/>
            <person name="Schmutz J."/>
            <person name="Shapiro H."/>
            <person name="Lindquist E."/>
            <person name="Lucas S."/>
            <person name="Rokhsar D."/>
            <person name="Grigoriev I.V."/>
        </authorList>
    </citation>
    <scope>NUCLEOTIDE SEQUENCE [LARGE SCALE GENOMIC DNA]</scope>
</reference>
<dbReference type="PROSITE" id="PS00671">
    <property type="entry name" value="D_2_HYDROXYACID_DH_3"/>
    <property type="match status" value="1"/>
</dbReference>
<dbReference type="InterPro" id="IPR036291">
    <property type="entry name" value="NAD(P)-bd_dom_sf"/>
</dbReference>
<accession>D8QV79</accession>
<sequence length="293" mass="31899">MDKSVFIVGYGNIGKELAIRLRAFGVRVLATKHNPLLADGLITRKSHQLFQYLKENEDLLVDEKGSGDSLYDFASRADIIVLCCLLTPETAGMVNEKFVNSMKKGALVVNVARGGLLDYKSVRDGLESGHLGGLGLDVAWHEPYDPQDPILQHPKVILTPHVAGVTQLSYAKMAQVIADCAVELSHGRVKFLLCFHHSLPLSMAEVRAFVMSMMILLVTLASFAGAADPDPLTDFASSTAENNFPYHYPKPQQQQSPDSSKFVVRDVFKNGDVSNGPGGVRAGLSTKIFPAME</sequence>
<dbReference type="AlphaFoldDB" id="D8QV79"/>
<name>D8QV79_SELML</name>
<dbReference type="SUPFAM" id="SSF51735">
    <property type="entry name" value="NAD(P)-binding Rossmann-fold domains"/>
    <property type="match status" value="1"/>
</dbReference>
<dbReference type="EMBL" id="GL377567">
    <property type="protein sequence ID" value="EFJ36005.1"/>
    <property type="molecule type" value="Genomic_DNA"/>
</dbReference>
<dbReference type="GO" id="GO:0051287">
    <property type="term" value="F:NAD binding"/>
    <property type="evidence" value="ECO:0007669"/>
    <property type="project" value="InterPro"/>
</dbReference>